<evidence type="ECO:0000256" key="1">
    <source>
        <dbReference type="SAM" id="Phobius"/>
    </source>
</evidence>
<comment type="caution">
    <text evidence="2">The sequence shown here is derived from an EMBL/GenBank/DDBJ whole genome shotgun (WGS) entry which is preliminary data.</text>
</comment>
<evidence type="ECO:0000313" key="3">
    <source>
        <dbReference type="Proteomes" id="UP000237000"/>
    </source>
</evidence>
<dbReference type="Proteomes" id="UP000237000">
    <property type="component" value="Unassembled WGS sequence"/>
</dbReference>
<evidence type="ECO:0000313" key="2">
    <source>
        <dbReference type="EMBL" id="PON96473.1"/>
    </source>
</evidence>
<proteinExistence type="predicted"/>
<feature type="transmembrane region" description="Helical" evidence="1">
    <location>
        <begin position="26"/>
        <end position="45"/>
    </location>
</feature>
<gene>
    <name evidence="2" type="ORF">TorRG33x02_077460</name>
</gene>
<sequence>MHQKIKKTSSKNANRKLQRRLDRHEVSLSEVVVLLCVVVVSLQLLSNLVFNVKMVTDSDELFPQTSDELAD</sequence>
<dbReference type="AlphaFoldDB" id="A0A2P5FF96"/>
<keyword evidence="3" id="KW-1185">Reference proteome</keyword>
<keyword evidence="1" id="KW-0812">Transmembrane</keyword>
<dbReference type="InParanoid" id="A0A2P5FF96"/>
<accession>A0A2P5FF96</accession>
<dbReference type="EMBL" id="JXTC01000038">
    <property type="protein sequence ID" value="PON96473.1"/>
    <property type="molecule type" value="Genomic_DNA"/>
</dbReference>
<name>A0A2P5FF96_TREOI</name>
<reference evidence="3" key="1">
    <citation type="submission" date="2016-06" db="EMBL/GenBank/DDBJ databases">
        <title>Parallel loss of symbiosis genes in relatives of nitrogen-fixing non-legume Parasponia.</title>
        <authorList>
            <person name="Van Velzen R."/>
            <person name="Holmer R."/>
            <person name="Bu F."/>
            <person name="Rutten L."/>
            <person name="Van Zeijl A."/>
            <person name="Liu W."/>
            <person name="Santuari L."/>
            <person name="Cao Q."/>
            <person name="Sharma T."/>
            <person name="Shen D."/>
            <person name="Roswanjaya Y."/>
            <person name="Wardhani T."/>
            <person name="Kalhor M.S."/>
            <person name="Jansen J."/>
            <person name="Van den Hoogen J."/>
            <person name="Gungor B."/>
            <person name="Hartog M."/>
            <person name="Hontelez J."/>
            <person name="Verver J."/>
            <person name="Yang W.-C."/>
            <person name="Schijlen E."/>
            <person name="Repin R."/>
            <person name="Schilthuizen M."/>
            <person name="Schranz E."/>
            <person name="Heidstra R."/>
            <person name="Miyata K."/>
            <person name="Fedorova E."/>
            <person name="Kohlen W."/>
            <person name="Bisseling T."/>
            <person name="Smit S."/>
            <person name="Geurts R."/>
        </authorList>
    </citation>
    <scope>NUCLEOTIDE SEQUENCE [LARGE SCALE GENOMIC DNA]</scope>
    <source>
        <strain evidence="3">cv. RG33-2</strain>
    </source>
</reference>
<keyword evidence="1" id="KW-0472">Membrane</keyword>
<organism evidence="2 3">
    <name type="scientific">Trema orientale</name>
    <name type="common">Charcoal tree</name>
    <name type="synonym">Celtis orientalis</name>
    <dbReference type="NCBI Taxonomy" id="63057"/>
    <lineage>
        <taxon>Eukaryota</taxon>
        <taxon>Viridiplantae</taxon>
        <taxon>Streptophyta</taxon>
        <taxon>Embryophyta</taxon>
        <taxon>Tracheophyta</taxon>
        <taxon>Spermatophyta</taxon>
        <taxon>Magnoliopsida</taxon>
        <taxon>eudicotyledons</taxon>
        <taxon>Gunneridae</taxon>
        <taxon>Pentapetalae</taxon>
        <taxon>rosids</taxon>
        <taxon>fabids</taxon>
        <taxon>Rosales</taxon>
        <taxon>Cannabaceae</taxon>
        <taxon>Trema</taxon>
    </lineage>
</organism>
<protein>
    <submittedName>
        <fullName evidence="2">Uncharacterized protein</fullName>
    </submittedName>
</protein>
<keyword evidence="1" id="KW-1133">Transmembrane helix</keyword>